<dbReference type="PIRSF" id="PIRSF001439">
    <property type="entry name" value="CryM"/>
    <property type="match status" value="1"/>
</dbReference>
<reference evidence="2" key="1">
    <citation type="journal article" date="2019" name="Int. J. Syst. Evol. Microbiol.">
        <title>The Global Catalogue of Microorganisms (GCM) 10K type strain sequencing project: providing services to taxonomists for standard genome sequencing and annotation.</title>
        <authorList>
            <consortium name="The Broad Institute Genomics Platform"/>
            <consortium name="The Broad Institute Genome Sequencing Center for Infectious Disease"/>
            <person name="Wu L."/>
            <person name="Ma J."/>
        </authorList>
    </citation>
    <scope>NUCLEOTIDE SEQUENCE [LARGE SCALE GENOMIC DNA]</scope>
    <source>
        <strain evidence="2">NBRC 104970</strain>
    </source>
</reference>
<dbReference type="Pfam" id="PF02423">
    <property type="entry name" value="OCD_Mu_crystall"/>
    <property type="match status" value="1"/>
</dbReference>
<name>A0ABQ6BUC1_9NEIS</name>
<dbReference type="Proteomes" id="UP001156836">
    <property type="component" value="Unassembled WGS sequence"/>
</dbReference>
<dbReference type="InterPro" id="IPR003462">
    <property type="entry name" value="ODC_Mu_crystall"/>
</dbReference>
<evidence type="ECO:0000313" key="2">
    <source>
        <dbReference type="Proteomes" id="UP001156836"/>
    </source>
</evidence>
<dbReference type="Gene3D" id="3.30.1780.10">
    <property type="entry name" value="ornithine cyclodeaminase, domain 1"/>
    <property type="match status" value="1"/>
</dbReference>
<proteinExistence type="predicted"/>
<accession>A0ABQ6BUC1</accession>
<comment type="caution">
    <text evidence="1">The sequence shown here is derived from an EMBL/GenBank/DDBJ whole genome shotgun (WGS) entry which is preliminary data.</text>
</comment>
<dbReference type="SUPFAM" id="SSF51735">
    <property type="entry name" value="NAD(P)-binding Rossmann-fold domains"/>
    <property type="match status" value="1"/>
</dbReference>
<dbReference type="InterPro" id="IPR023401">
    <property type="entry name" value="ODC_N"/>
</dbReference>
<organism evidence="1 2">
    <name type="scientific">Chitiniphilus shinanonensis</name>
    <dbReference type="NCBI Taxonomy" id="553088"/>
    <lineage>
        <taxon>Bacteria</taxon>
        <taxon>Pseudomonadati</taxon>
        <taxon>Pseudomonadota</taxon>
        <taxon>Betaproteobacteria</taxon>
        <taxon>Neisseriales</taxon>
        <taxon>Chitinibacteraceae</taxon>
        <taxon>Chitiniphilus</taxon>
    </lineage>
</organism>
<dbReference type="PANTHER" id="PTHR13812:SF19">
    <property type="entry name" value="KETIMINE REDUCTASE MU-CRYSTALLIN"/>
    <property type="match status" value="1"/>
</dbReference>
<gene>
    <name evidence="1" type="ORF">GCM10007860_22240</name>
</gene>
<evidence type="ECO:0000313" key="1">
    <source>
        <dbReference type="EMBL" id="GLS05074.1"/>
    </source>
</evidence>
<protein>
    <submittedName>
        <fullName evidence="1">Ornithine cyclodeaminase</fullName>
    </submittedName>
</protein>
<dbReference type="EMBL" id="BSOZ01000034">
    <property type="protein sequence ID" value="GLS05074.1"/>
    <property type="molecule type" value="Genomic_DNA"/>
</dbReference>
<dbReference type="InterPro" id="IPR036291">
    <property type="entry name" value="NAD(P)-bd_dom_sf"/>
</dbReference>
<dbReference type="Gene3D" id="3.40.50.720">
    <property type="entry name" value="NAD(P)-binding Rossmann-like Domain"/>
    <property type="match status" value="1"/>
</dbReference>
<keyword evidence="2" id="KW-1185">Reference proteome</keyword>
<dbReference type="RefSeq" id="WP_018746787.1">
    <property type="nucleotide sequence ID" value="NZ_BSOZ01000034.1"/>
</dbReference>
<sequence length="322" mass="34209">MRFYSDAEIRRVFTPQQALRAARQAFELLGDGHFVFYPRQVYESPTGFIGQMPGYIAAGAHRGFGVKNIVVTKARIDGLPSHNGVVTIFDPDSGMAQAAFDASTITELRTAAMSAFATDRLAAPGATTLALLGAGDQARAHLAAMLAIRPLRRVRVWSRSAESRERLLAWARRNVPAGCVVEGCAAVATAVADADIVCTVSGARSPILSGDMLAPHAHVNAIGASRPGAEELDPSVFRDATVYLDCRAACLEESSEIQRYLAQYGDAAATALRDAFDLCADTARPAPGRTVFKSVGFAAQDLVAARSIERLCQAACLPLMPA</sequence>
<dbReference type="PANTHER" id="PTHR13812">
    <property type="entry name" value="KETIMINE REDUCTASE MU-CRYSTALLIN"/>
    <property type="match status" value="1"/>
</dbReference>